<feature type="compositionally biased region" description="Polar residues" evidence="2">
    <location>
        <begin position="270"/>
        <end position="286"/>
    </location>
</feature>
<feature type="compositionally biased region" description="Basic and acidic residues" evidence="2">
    <location>
        <begin position="2625"/>
        <end position="2642"/>
    </location>
</feature>
<feature type="compositionally biased region" description="Polar residues" evidence="2">
    <location>
        <begin position="667"/>
        <end position="681"/>
    </location>
</feature>
<feature type="compositionally biased region" description="Basic and acidic residues" evidence="2">
    <location>
        <begin position="43"/>
        <end position="58"/>
    </location>
</feature>
<feature type="compositionally biased region" description="Basic and acidic residues" evidence="2">
    <location>
        <begin position="1561"/>
        <end position="1579"/>
    </location>
</feature>
<keyword evidence="1" id="KW-0175">Coiled coil</keyword>
<protein>
    <recommendedName>
        <fullName evidence="5">Involucrin repeat protein</fullName>
    </recommendedName>
</protein>
<feature type="non-terminal residue" evidence="3">
    <location>
        <position position="3304"/>
    </location>
</feature>
<feature type="compositionally biased region" description="Basic residues" evidence="2">
    <location>
        <begin position="211"/>
        <end position="229"/>
    </location>
</feature>
<keyword evidence="4" id="KW-1185">Reference proteome</keyword>
<dbReference type="EMBL" id="PEDP01000547">
    <property type="protein sequence ID" value="POS85615.1"/>
    <property type="molecule type" value="Genomic_DNA"/>
</dbReference>
<feature type="compositionally biased region" description="Basic and acidic residues" evidence="2">
    <location>
        <begin position="8"/>
        <end position="20"/>
    </location>
</feature>
<dbReference type="OrthoDB" id="5365701at2759"/>
<feature type="region of interest" description="Disordered" evidence="2">
    <location>
        <begin position="1"/>
        <end position="84"/>
    </location>
</feature>
<evidence type="ECO:0008006" key="5">
    <source>
        <dbReference type="Google" id="ProtNLM"/>
    </source>
</evidence>
<feature type="compositionally biased region" description="Basic and acidic residues" evidence="2">
    <location>
        <begin position="165"/>
        <end position="210"/>
    </location>
</feature>
<feature type="compositionally biased region" description="Basic and acidic residues" evidence="2">
    <location>
        <begin position="554"/>
        <end position="577"/>
    </location>
</feature>
<feature type="compositionally biased region" description="Basic and acidic residues" evidence="2">
    <location>
        <begin position="587"/>
        <end position="607"/>
    </location>
</feature>
<feature type="region of interest" description="Disordered" evidence="2">
    <location>
        <begin position="554"/>
        <end position="607"/>
    </location>
</feature>
<feature type="region of interest" description="Disordered" evidence="2">
    <location>
        <begin position="154"/>
        <end position="233"/>
    </location>
</feature>
<reference evidence="3 4" key="1">
    <citation type="submission" date="2017-10" db="EMBL/GenBank/DDBJ databases">
        <title>Development of genomic resources for the powdery mildew, Erysiphe pulchra.</title>
        <authorList>
            <person name="Wadl P.A."/>
            <person name="Mack B.M."/>
            <person name="Moore G."/>
            <person name="Beltz S.B."/>
        </authorList>
    </citation>
    <scope>NUCLEOTIDE SEQUENCE [LARGE SCALE GENOMIC DNA]</scope>
    <source>
        <strain evidence="3">Cflorida</strain>
    </source>
</reference>
<organism evidence="3 4">
    <name type="scientific">Erysiphe pulchra</name>
    <dbReference type="NCBI Taxonomy" id="225359"/>
    <lineage>
        <taxon>Eukaryota</taxon>
        <taxon>Fungi</taxon>
        <taxon>Dikarya</taxon>
        <taxon>Ascomycota</taxon>
        <taxon>Pezizomycotina</taxon>
        <taxon>Leotiomycetes</taxon>
        <taxon>Erysiphales</taxon>
        <taxon>Erysiphaceae</taxon>
        <taxon>Erysiphe</taxon>
    </lineage>
</organism>
<comment type="caution">
    <text evidence="3">The sequence shown here is derived from an EMBL/GenBank/DDBJ whole genome shotgun (WGS) entry which is preliminary data.</text>
</comment>
<evidence type="ECO:0000313" key="3">
    <source>
        <dbReference type="EMBL" id="POS85615.1"/>
    </source>
</evidence>
<feature type="compositionally biased region" description="Basic and acidic residues" evidence="2">
    <location>
        <begin position="361"/>
        <end position="384"/>
    </location>
</feature>
<feature type="compositionally biased region" description="Polar residues" evidence="2">
    <location>
        <begin position="2052"/>
        <end position="2061"/>
    </location>
</feature>
<evidence type="ECO:0000256" key="2">
    <source>
        <dbReference type="SAM" id="MobiDB-lite"/>
    </source>
</evidence>
<feature type="coiled-coil region" evidence="1">
    <location>
        <begin position="2825"/>
        <end position="2852"/>
    </location>
</feature>
<feature type="coiled-coil region" evidence="1">
    <location>
        <begin position="1377"/>
        <end position="1404"/>
    </location>
</feature>
<evidence type="ECO:0000313" key="4">
    <source>
        <dbReference type="Proteomes" id="UP000237438"/>
    </source>
</evidence>
<feature type="region of interest" description="Disordered" evidence="2">
    <location>
        <begin position="256"/>
        <end position="300"/>
    </location>
</feature>
<feature type="compositionally biased region" description="Polar residues" evidence="2">
    <location>
        <begin position="330"/>
        <end position="340"/>
    </location>
</feature>
<feature type="coiled-coil region" evidence="1">
    <location>
        <begin position="3031"/>
        <end position="3058"/>
    </location>
</feature>
<gene>
    <name evidence="3" type="ORF">EPUL_004917</name>
</gene>
<dbReference type="Proteomes" id="UP000237438">
    <property type="component" value="Unassembled WGS sequence"/>
</dbReference>
<feature type="region of interest" description="Disordered" evidence="2">
    <location>
        <begin position="323"/>
        <end position="391"/>
    </location>
</feature>
<feature type="region of interest" description="Disordered" evidence="2">
    <location>
        <begin position="3276"/>
        <end position="3304"/>
    </location>
</feature>
<feature type="compositionally biased region" description="Basic and acidic residues" evidence="2">
    <location>
        <begin position="341"/>
        <end position="352"/>
    </location>
</feature>
<feature type="region of interest" description="Disordered" evidence="2">
    <location>
        <begin position="2022"/>
        <end position="2061"/>
    </location>
</feature>
<feature type="region of interest" description="Disordered" evidence="2">
    <location>
        <begin position="2992"/>
        <end position="3012"/>
    </location>
</feature>
<sequence length="3304" mass="379947">MAHRHHRTYESNRRFQEPTFDHSTSPVELQPQHIPPVAMSESEDYRTRSTHRVQKDPIIKQQHKLLSYSPSRLSSDSSFSDSSSSYLEISRNNQERLAGLSDFFSAPFEKANRVKAKRHKKRSRKSFFRFGSNTSSSSVNSDLAYGTGFIRIPKKKGKGQAAKKTVRDSERSRERFERESNHEAYIENIHVPHDGSSSERSIESDKERQRRKEKAHRSKKPPKSPKKHASNIATTAGILAIGTGLAKLAKSDNRVSLQKARKSSHRSQENKIQSSFKSVPSKTFYSSGDDDDGWESAYDSESESSIDSKLAYGSESQIGWSLFGSKRPRNNSNHQSSSKYSKTDSVREKEESSGSIYTSKEISHSRFKRDDEKFIPHTRSDQSKKLQQGPLINTKSEKNSRIVTTPSETLITTSSGISNSNHSAFQVRKSDPLVSTRSKTIPLQIIQPQPITPVSQSIYEPDKQPPKNNNFDFRNYQHQSQSFPTVINKSYDNKMIDIASKQKTYLTERKRGETSDVVKEDHHRNWEREDLQEEIRRREAAIIQLQKERLALRKEMKSRGKNPDEIKLQIELNADHSQKKKTKDRGRKRELDHDVNKGNIRDSSRLNKKRDTGWEKIMDPFLYQVFDSSSDESQTSPRIAINSSLKHNQFDYQKLAQESIFSKPDETLSSSKPYSETLRNSLNDDDLGNKTSKKEIRYDPQNNIGRSHGQQINSKVANANIYNGGEVSVAAFERNRELCFDKQRDERCLIYQENKNDADLSKSIEKNSIVENENPQNYRDKPLRGEILATENDSNIHSNSLLPIRNMPQIFGNKAEIPKVGYLLESEDFNQKTIPSRYYYTPNADFRLDYVMNHPNEMQTLSTSSRLAQLGEPQKLDLEAAPLRPFINLVRPTPSPPPRSEGHEASIESILLPESRKNNQGLQSNLFIESKFQSKTSSLLPNTPKSVSWGENETKHYEIGFPSQNFDQNFDQNLSKYNSPSEKFPETQSDIYVPISNTTNTSKELKESGQEAIPVELRSKEFKNSSVKSANNPSNYWLGEEKEHKVPNSLYYPHSFVESSNSSSNLKRPTSHASGTFEEDLDFTATIAAGLEKTGFDPEIIISHTDFRHKNLTSSLPVSKVGNHITSAETVSDFKTGIPRSEEFYEELISKEHQKPDYHAKFEGPEKNVYSDANKIISSEIFKCDSNEEENDYSSSKYSKECLRNLYKDNSQEITRIDPFLDNPDNVFQRIQYQEKNISKGNLKDDRNSMPLTVSDENKGKAAAISITEANLSINDSLSHEIIDQGKFQDHSSIMKIPASKNNVECLGKISTDCVASETLPAPNTFDDARVKRQIPGNKKEITHENFSPAANEIFEKREPEGVHHFGKPSLIQPDAFEKETKERETLQEEFKDQEINVKDVKELEAESGNMTELFDIEEFKSLSTLDFKTEKKKKKKKRKVVEAASPVTVTEHLLDNPEEPRKTVDLSVGQKHSFNSNESYSNDDSKLVTGINLVPRDSERSSDDFLYPELQKKINVENNENHIRESERNMDRDNHMKTSLTKPAYEMGQYVHHIYSEPTSKLDKSNSSDEKNKVTEVDDISCHSLDHKKTEEPRNFDENDGLAFDTLKYRHKSENNENSYNVHDTALNSRASELLDRSFQPASTQLGKAKIHESFRHEDREQCINERSVGNDEVLESDIQKEMQTQVETKELLELDQCSNKLGIGPKNGGDTDRVEKVYVKQESLGFEEIRQKDSPCFDNKIEQRVHISVSPNTVSVDEYKNELPEKLQNVMELENVIPTDSAVIDQRTGQDTAKFSRFERIDDTNVPLASNCKLLSNEAKVEKIIDDSVTTDILTSSFTSKQLPKNDSMEGIVTCYLTNEKLQENSKGVGQKYIFSPENSHHDNRLTDMESISKEKEKDQLEESTKFSQFNVQKILREVDGNHKSSILKAAPEKPHYQEYFSDSPDPLSVDTGAMDKAIEASNSTELKNENTSPENYKLSSELINKETNTYEEKFRPTIDPEYGDLLLLPPLNLKPLDLQHKDDLPKLPDSRPDTPENSNLDDRVHNTPRKSSIQASPARLLSQSSIPISLHFGIKANTMPETLASPKTLHPNMSLYPSQPNSLRVSRSRTRHASWDRATEFQPLYLLEINKQNLVWNNEVENLPKLPESPKRSRSSSQIDLNRKKWSVKEKSSDFMLSYPHAEYLTSSKSLGFEKSIMGQTEEIDKSEGYHTYLSRDVKSDTNDSTILPSLSFEENKFHQDDQLGLNLSSSILNQSFGDSKSMEDSSPQLINETLDEKLLETQKISHEFINQKQGNSTNLHENCHVDTASILQDDDDDNSWRISLEKQTNLVSDKIPEITVIIPKTTNQTLSTNKDEKILETQGLSNLQNELKNENKVTNSPRNNDNLKDVTNFSVEQTENKITKEESGSISLYNQRTLNSIEQDLTHHFTEPSINFITNIDNYENLAPEKLTGKKLNTNTDTQVDTLYDFNSLIVAKSDENSSVLDNKNLSLQTCDYHKVHESEPKLPIMVISRQNKKKELPEDLLNQKMEKEENESVVSENFRKSFCPDGSDLTLHTSKTIEMNKTSEKNLNATMTDNYYGETSHGIKKYNVASEIEEPSKCELIYEKEDKNYEIVQQEKSGKVDKTENQRQNEKEIDPSDLKKFHQDNQLENPNVSYTNLADKKIEKQLDFGITDTSSTQLNVENEYHDQVSDVTESIITDKSCISDIDVKQNVEGYINNLKKDEKFSEEEFETMHLKKAFKDNHIESSAVLVTNSCNKKENNGKSLTTSKIDTSHSEVDKEKKLYDPAFEQIETFALNSRDDIISEEKILLIDEKVRKVEMKEKVEDDNESKEEIENELKKNMQKDAMVEIEEEVVKEFEMGPEEEVKMKVERDFKNEVEKVVEVEAEKIFAKEKGIMSKNEYDKGVKEFEMEPEKEVASKHEKEFERDFEKEVEVEYEKNINLEIKKVSELEIEKEVVKELEIAIGMDDQKEFLTKLEKELERKNEEAAENEAEMQPGKEVKKELEREIDCNMEKELDKEVEKVAREEMVKDLEKEVEKEIENEVRKELDMDPGKDLKKEVEKKVELEPKKDIKNLAEVEIANEIEKDLEKIIQKEMDNEVGKELQMDPEKKIGKKLEMEIEKDIEMEVGKELEIEPDNEFEKDFEINFEKELEKEVEKAIEKELEMDLAKDEETEVGKVHEIEPEKELEKRFEKELEKNDNIDIKMRHEKELEMNNKFEKQYEMKVEKEVKKDFEMEHETELEKEIEKAVEKELKAEIEIDLAKEVETEAEKEPKMELDKEYEKELEKEVEKEIE</sequence>
<feature type="region of interest" description="Disordered" evidence="2">
    <location>
        <begin position="663"/>
        <end position="708"/>
    </location>
</feature>
<proteinExistence type="predicted"/>
<feature type="region of interest" description="Disordered" evidence="2">
    <location>
        <begin position="1558"/>
        <end position="1579"/>
    </location>
</feature>
<feature type="compositionally biased region" description="Acidic residues" evidence="2">
    <location>
        <begin position="288"/>
        <end position="300"/>
    </location>
</feature>
<evidence type="ECO:0000256" key="1">
    <source>
        <dbReference type="SAM" id="Coils"/>
    </source>
</evidence>
<feature type="compositionally biased region" description="Basic and acidic residues" evidence="2">
    <location>
        <begin position="2022"/>
        <end position="2048"/>
    </location>
</feature>
<feature type="compositionally biased region" description="Low complexity" evidence="2">
    <location>
        <begin position="65"/>
        <end position="84"/>
    </location>
</feature>
<accession>A0A2S4PU99</accession>
<dbReference type="STRING" id="225359.A0A2S4PU99"/>
<feature type="region of interest" description="Disordered" evidence="2">
    <location>
        <begin position="2621"/>
        <end position="2642"/>
    </location>
</feature>
<name>A0A2S4PU99_9PEZI</name>